<evidence type="ECO:0000256" key="3">
    <source>
        <dbReference type="ARBA" id="ARBA00022679"/>
    </source>
</evidence>
<feature type="domain" description="RNA polymerase Rpb1" evidence="6">
    <location>
        <begin position="26"/>
        <end position="188"/>
    </location>
</feature>
<reference evidence="11" key="1">
    <citation type="journal article" date="2020" name="Nature">
        <title>Giant virus diversity and host interactions through global metagenomics.</title>
        <authorList>
            <person name="Schulz F."/>
            <person name="Roux S."/>
            <person name="Paez-Espino D."/>
            <person name="Jungbluth S."/>
            <person name="Walsh D.A."/>
            <person name="Denef V.J."/>
            <person name="McMahon K.D."/>
            <person name="Konstantinidis K.T."/>
            <person name="Eloe-Fadrosh E.A."/>
            <person name="Kyrpides N.C."/>
            <person name="Woyke T."/>
        </authorList>
    </citation>
    <scope>NUCLEOTIDE SEQUENCE</scope>
    <source>
        <strain evidence="11">GVMAG-M-3300023184-86</strain>
    </source>
</reference>
<dbReference type="InterPro" id="IPR045867">
    <property type="entry name" value="DNA-dir_RpoC_beta_prime"/>
</dbReference>
<keyword evidence="3" id="KW-0808">Transferase</keyword>
<keyword evidence="4" id="KW-0548">Nucleotidyltransferase</keyword>
<evidence type="ECO:0000259" key="10">
    <source>
        <dbReference type="Pfam" id="PF05000"/>
    </source>
</evidence>
<dbReference type="GO" id="GO:0003677">
    <property type="term" value="F:DNA binding"/>
    <property type="evidence" value="ECO:0007669"/>
    <property type="project" value="InterPro"/>
</dbReference>
<dbReference type="Pfam" id="PF05000">
    <property type="entry name" value="RNA_pol_Rpb1_4"/>
    <property type="match status" value="1"/>
</dbReference>
<dbReference type="Gene3D" id="6.20.50.80">
    <property type="match status" value="1"/>
</dbReference>
<dbReference type="InterPro" id="IPR038120">
    <property type="entry name" value="Rpb1_funnel_sf"/>
</dbReference>
<evidence type="ECO:0000256" key="4">
    <source>
        <dbReference type="ARBA" id="ARBA00022695"/>
    </source>
</evidence>
<dbReference type="Pfam" id="PF04992">
    <property type="entry name" value="RNA_pol_Rpb1_6"/>
    <property type="match status" value="1"/>
</dbReference>
<sequence length="1046" mass="118525">MEMNLHMPQDPESEAELRYLAAVPYQIVSPANNSSIIGIYQDSMLGCYQFTREKINFTPREAMNILMMFDKVNTKELFKNMEEKNGLISNFDIMSQILPPLSLKYKTKAFDEAKEDISKSNAIVEVKNGEYKRGQMDKSVLGGNTKGLLQRICNNFGNMASAKFIDDLQNIITEYMKSSSFSVGISDLISDKKTNDEIVQVITKKKSEVSNLISQTQIGVFENNTGKTNEEEFETQVNNILSQASSESGKIGLKSLGKNNRFVTMVNSGSKGSDLNISFMISCLGQQNVDGKRIPYGFEHRTLPHFTKYDDSPVARGFVESSYINGLSPQELFFHAMGGRVGLIDTAVKTSSTGYIQRRLIKGLEDLMVNYGMTVRTNKNKIIQFAYGDDNIDPMKVENQSIPLVNMNIQDIYAHFNVPDEIGNTKSLSHVFLKNVLSRYKKQKEEMIEYCNKYTQFMIQMRDELVKNVFKYKDESTVNSPVGFAFVIGNVQGQTNITVSSLVDITPVEAFQMIEKAYSILEKIHYAPPTLLFKILYYYYLSPKELLVTKRFNKSSLVILLDTIIADYKRSIVAPGEMVGMLSGQSIGEVSTQMTLNTFHFAGVASKSNVTRGVPRIEEILSLSDNPKNPSLTVYLKPEDETLKDKAQSIMYMLEHTKMEEIVQSIEICFDPDELNSLITEDKETIQQYKSFESMIDECNEVNLNSDENEKSKWVIRMVMNPEIMLEKNITMDDVNFTLNNCYENQISCVYSDYNADKLIFRIRMNEVIKNNSKNGNKNIKANPLDQSDHIYLLKNFQDQILQNVVLRGIKGIDKVIIRKIKNTLVESNGQYKKQDVWVLDTIGTNMLDILAIDYIDGSRTFSNDITEIYNVLGIEAARLAIYNELVEVIEFDGTYINYHHFSVLCDRMTYASKMISIFRHGINNDNIGPIAKASFEETPEMFLKAARHGELDTLRGISANVMCGQEGYFGTSSFQVILDIEEMQKLEETSEYAPVDVNEEIEKFFGQVEDSKDICSVANLSIQNNVVSIKATDMGIDNSGYNPGF</sequence>
<evidence type="ECO:0000256" key="2">
    <source>
        <dbReference type="ARBA" id="ARBA00022478"/>
    </source>
</evidence>
<evidence type="ECO:0000256" key="1">
    <source>
        <dbReference type="ARBA" id="ARBA00012418"/>
    </source>
</evidence>
<dbReference type="Gene3D" id="1.10.132.30">
    <property type="match status" value="1"/>
</dbReference>
<evidence type="ECO:0000313" key="11">
    <source>
        <dbReference type="EMBL" id="QHT91732.1"/>
    </source>
</evidence>
<keyword evidence="5" id="KW-0804">Transcription</keyword>
<proteinExistence type="predicted"/>
<dbReference type="InterPro" id="IPR007066">
    <property type="entry name" value="RNA_pol_Rpb1_3"/>
</dbReference>
<dbReference type="Gene3D" id="6.10.250.2940">
    <property type="match status" value="1"/>
</dbReference>
<dbReference type="GO" id="GO:0003899">
    <property type="term" value="F:DNA-directed RNA polymerase activity"/>
    <property type="evidence" value="ECO:0007669"/>
    <property type="project" value="UniProtKB-EC"/>
</dbReference>
<feature type="domain" description="RNA polymerase Rpb1" evidence="10">
    <location>
        <begin position="221"/>
        <end position="319"/>
    </location>
</feature>
<dbReference type="Gene3D" id="1.10.150.390">
    <property type="match status" value="1"/>
</dbReference>
<dbReference type="GO" id="GO:0006351">
    <property type="term" value="P:DNA-templated transcription"/>
    <property type="evidence" value="ECO:0007669"/>
    <property type="project" value="InterPro"/>
</dbReference>
<dbReference type="PANTHER" id="PTHR19376">
    <property type="entry name" value="DNA-DIRECTED RNA POLYMERASE"/>
    <property type="match status" value="1"/>
</dbReference>
<accession>A0A6C0IFN1</accession>
<dbReference type="InterPro" id="IPR007073">
    <property type="entry name" value="RNA_pol_Rpb1_7"/>
</dbReference>
<dbReference type="EC" id="2.7.7.6" evidence="1"/>
<dbReference type="Gene3D" id="3.30.1360.140">
    <property type="match status" value="1"/>
</dbReference>
<feature type="domain" description="RNA polymerase Rpb1" evidence="7">
    <location>
        <begin position="657"/>
        <end position="808"/>
    </location>
</feature>
<dbReference type="EMBL" id="MN740168">
    <property type="protein sequence ID" value="QHT91732.1"/>
    <property type="molecule type" value="Genomic_DNA"/>
</dbReference>
<dbReference type="AlphaFoldDB" id="A0A6C0IFN1"/>
<dbReference type="Pfam" id="PF04983">
    <property type="entry name" value="RNA_pol_Rpb1_3"/>
    <property type="match status" value="1"/>
</dbReference>
<evidence type="ECO:0000259" key="9">
    <source>
        <dbReference type="Pfam" id="PF04998"/>
    </source>
</evidence>
<dbReference type="InterPro" id="IPR007081">
    <property type="entry name" value="RNA_pol_Rpb1_5"/>
</dbReference>
<evidence type="ECO:0000256" key="5">
    <source>
        <dbReference type="ARBA" id="ARBA00023163"/>
    </source>
</evidence>
<dbReference type="InterPro" id="IPR042102">
    <property type="entry name" value="RNA_pol_Rpb1_3_sf"/>
</dbReference>
<dbReference type="InterPro" id="IPR038593">
    <property type="entry name" value="RNA_pol_Rpb1_7_sf"/>
</dbReference>
<evidence type="ECO:0000259" key="8">
    <source>
        <dbReference type="Pfam" id="PF04992"/>
    </source>
</evidence>
<dbReference type="InterPro" id="IPR007075">
    <property type="entry name" value="RNA_pol_Rpb1_6"/>
</dbReference>
<dbReference type="PANTHER" id="PTHR19376:SF37">
    <property type="entry name" value="DNA-DIRECTED RNA POLYMERASE II SUBUNIT RPB1"/>
    <property type="match status" value="1"/>
</dbReference>
<evidence type="ECO:0000259" key="6">
    <source>
        <dbReference type="Pfam" id="PF04983"/>
    </source>
</evidence>
<feature type="domain" description="RNA polymerase Rpb1" evidence="8">
    <location>
        <begin position="393"/>
        <end position="571"/>
    </location>
</feature>
<dbReference type="Pfam" id="PF04998">
    <property type="entry name" value="RNA_pol_Rpb1_5"/>
    <property type="match status" value="1"/>
</dbReference>
<dbReference type="InterPro" id="IPR007083">
    <property type="entry name" value="RNA_pol_Rpb1_4"/>
</dbReference>
<protein>
    <recommendedName>
        <fullName evidence="1">DNA-directed RNA polymerase</fullName>
        <ecNumber evidence="1">2.7.7.6</ecNumber>
    </recommendedName>
</protein>
<dbReference type="Gene3D" id="1.10.274.100">
    <property type="entry name" value="RNA polymerase Rpb1, domain 3"/>
    <property type="match status" value="1"/>
</dbReference>
<feature type="domain" description="RNA polymerase Rpb1" evidence="9">
    <location>
        <begin position="326"/>
        <end position="927"/>
    </location>
</feature>
<keyword evidence="2" id="KW-0240">DNA-directed RNA polymerase</keyword>
<name>A0A6C0IFN1_9ZZZZ</name>
<dbReference type="SUPFAM" id="SSF64484">
    <property type="entry name" value="beta and beta-prime subunits of DNA dependent RNA-polymerase"/>
    <property type="match status" value="1"/>
</dbReference>
<organism evidence="11">
    <name type="scientific">viral metagenome</name>
    <dbReference type="NCBI Taxonomy" id="1070528"/>
    <lineage>
        <taxon>unclassified sequences</taxon>
        <taxon>metagenomes</taxon>
        <taxon>organismal metagenomes</taxon>
    </lineage>
</organism>
<dbReference type="Pfam" id="PF04990">
    <property type="entry name" value="RNA_pol_Rpb1_7"/>
    <property type="match status" value="1"/>
</dbReference>
<dbReference type="GO" id="GO:0005665">
    <property type="term" value="C:RNA polymerase II, core complex"/>
    <property type="evidence" value="ECO:0007669"/>
    <property type="project" value="TreeGrafter"/>
</dbReference>
<evidence type="ECO:0000259" key="7">
    <source>
        <dbReference type="Pfam" id="PF04990"/>
    </source>
</evidence>